<evidence type="ECO:0000259" key="6">
    <source>
        <dbReference type="Pfam" id="PF07298"/>
    </source>
</evidence>
<feature type="transmembrane region" description="Helical" evidence="5">
    <location>
        <begin position="6"/>
        <end position="27"/>
    </location>
</feature>
<protein>
    <recommendedName>
        <fullName evidence="6">NnrU domain-containing protein</fullName>
    </recommendedName>
</protein>
<feature type="transmembrane region" description="Helical" evidence="5">
    <location>
        <begin position="123"/>
        <end position="146"/>
    </location>
</feature>
<evidence type="ECO:0000256" key="2">
    <source>
        <dbReference type="ARBA" id="ARBA00022692"/>
    </source>
</evidence>
<feature type="transmembrane region" description="Helical" evidence="5">
    <location>
        <begin position="39"/>
        <end position="58"/>
    </location>
</feature>
<keyword evidence="8" id="KW-1185">Reference proteome</keyword>
<comment type="caution">
    <text evidence="7">The sequence shown here is derived from an EMBL/GenBank/DDBJ whole genome shotgun (WGS) entry which is preliminary data.</text>
</comment>
<evidence type="ECO:0000256" key="5">
    <source>
        <dbReference type="SAM" id="Phobius"/>
    </source>
</evidence>
<comment type="subcellular location">
    <subcellularLocation>
        <location evidence="1">Membrane</location>
        <topology evidence="1">Multi-pass membrane protein</topology>
    </subcellularLocation>
</comment>
<evidence type="ECO:0000256" key="1">
    <source>
        <dbReference type="ARBA" id="ARBA00004141"/>
    </source>
</evidence>
<organism evidence="7 8">
    <name type="scientific">Noviherbaspirillum aridicola</name>
    <dbReference type="NCBI Taxonomy" id="2849687"/>
    <lineage>
        <taxon>Bacteria</taxon>
        <taxon>Pseudomonadati</taxon>
        <taxon>Pseudomonadota</taxon>
        <taxon>Betaproteobacteria</taxon>
        <taxon>Burkholderiales</taxon>
        <taxon>Oxalobacteraceae</taxon>
        <taxon>Noviherbaspirillum</taxon>
    </lineage>
</organism>
<dbReference type="Proteomes" id="UP000887222">
    <property type="component" value="Unassembled WGS sequence"/>
</dbReference>
<feature type="transmembrane region" description="Helical" evidence="5">
    <location>
        <begin position="99"/>
        <end position="117"/>
    </location>
</feature>
<evidence type="ECO:0000313" key="7">
    <source>
        <dbReference type="EMBL" id="GIZ53102.1"/>
    </source>
</evidence>
<keyword evidence="4 5" id="KW-0472">Membrane</keyword>
<evidence type="ECO:0000256" key="4">
    <source>
        <dbReference type="ARBA" id="ARBA00023136"/>
    </source>
</evidence>
<sequence>MAILILGLLLFLGIHLVPTLTGLRTRLYGALGEKRYKGLFSLASALGLVLIVIGYARAPAEPRLFAPFIGAIHAAPLAVAVSFVLLASANMRTHIRRKLRHPMLIGVLIWSLVHLLANGELRATVLFGAFLAWAAIDLASATARGAVKSFQPSVGQDIGAVVGGIGLAALVMTYHRQLFGVVAVPWGG</sequence>
<reference evidence="7 8" key="1">
    <citation type="journal article" date="2022" name="Int. J. Syst. Evol. Microbiol.">
        <title>Noviherbaspirillum aridicola sp. nov., isolated from an arid soil in Pakistan.</title>
        <authorList>
            <person name="Khan I.U."/>
            <person name="Saqib M."/>
            <person name="Amin A."/>
            <person name="Hussain F."/>
            <person name="Li L."/>
            <person name="Liu Y.H."/>
            <person name="Fang B.Z."/>
            <person name="Ahmed I."/>
            <person name="Li W.J."/>
        </authorList>
    </citation>
    <scope>NUCLEOTIDE SEQUENCE [LARGE SCALE GENOMIC DNA]</scope>
    <source>
        <strain evidence="7 8">NCCP-691</strain>
    </source>
</reference>
<keyword evidence="3 5" id="KW-1133">Transmembrane helix</keyword>
<proteinExistence type="predicted"/>
<feature type="transmembrane region" description="Helical" evidence="5">
    <location>
        <begin position="64"/>
        <end position="87"/>
    </location>
</feature>
<dbReference type="EMBL" id="BPMK01000014">
    <property type="protein sequence ID" value="GIZ53102.1"/>
    <property type="molecule type" value="Genomic_DNA"/>
</dbReference>
<dbReference type="RefSeq" id="WP_220809524.1">
    <property type="nucleotide sequence ID" value="NZ_BPMK01000014.1"/>
</dbReference>
<evidence type="ECO:0000313" key="8">
    <source>
        <dbReference type="Proteomes" id="UP000887222"/>
    </source>
</evidence>
<gene>
    <name evidence="7" type="ORF">NCCP691_31160</name>
</gene>
<dbReference type="InterPro" id="IPR009915">
    <property type="entry name" value="NnrU_dom"/>
</dbReference>
<keyword evidence="2 5" id="KW-0812">Transmembrane</keyword>
<name>A0ABQ4Q7S4_9BURK</name>
<dbReference type="Pfam" id="PF07298">
    <property type="entry name" value="NnrU"/>
    <property type="match status" value="1"/>
</dbReference>
<feature type="transmembrane region" description="Helical" evidence="5">
    <location>
        <begin position="158"/>
        <end position="175"/>
    </location>
</feature>
<feature type="domain" description="NnrU" evidence="6">
    <location>
        <begin position="3"/>
        <end position="182"/>
    </location>
</feature>
<evidence type="ECO:0000256" key="3">
    <source>
        <dbReference type="ARBA" id="ARBA00022989"/>
    </source>
</evidence>
<accession>A0ABQ4Q7S4</accession>